<dbReference type="EMBL" id="QHKM01000012">
    <property type="protein sequence ID" value="RAK62703.1"/>
    <property type="molecule type" value="Genomic_DNA"/>
</dbReference>
<protein>
    <submittedName>
        <fullName evidence="2">Uncharacterized protein</fullName>
    </submittedName>
</protein>
<evidence type="ECO:0000313" key="3">
    <source>
        <dbReference type="Proteomes" id="UP000248553"/>
    </source>
</evidence>
<feature type="transmembrane region" description="Helical" evidence="1">
    <location>
        <begin position="12"/>
        <end position="34"/>
    </location>
</feature>
<feature type="transmembrane region" description="Helical" evidence="1">
    <location>
        <begin position="157"/>
        <end position="173"/>
    </location>
</feature>
<dbReference type="OrthoDB" id="1357554at2"/>
<evidence type="ECO:0000256" key="1">
    <source>
        <dbReference type="SAM" id="Phobius"/>
    </source>
</evidence>
<name>A0A328B6G9_9BACT</name>
<proteinExistence type="predicted"/>
<feature type="transmembrane region" description="Helical" evidence="1">
    <location>
        <begin position="46"/>
        <end position="69"/>
    </location>
</feature>
<dbReference type="AlphaFoldDB" id="A0A328B6G9"/>
<keyword evidence="3" id="KW-1185">Reference proteome</keyword>
<dbReference type="PANTHER" id="PTHR43044:SF2">
    <property type="entry name" value="POLYSULPHIDE REDUCTASE NRFD"/>
    <property type="match status" value="1"/>
</dbReference>
<organism evidence="2 3">
    <name type="scientific">Hymenobacter edaphi</name>
    <dbReference type="NCBI Taxonomy" id="2211146"/>
    <lineage>
        <taxon>Bacteria</taxon>
        <taxon>Pseudomonadati</taxon>
        <taxon>Bacteroidota</taxon>
        <taxon>Cytophagia</taxon>
        <taxon>Cytophagales</taxon>
        <taxon>Hymenobacteraceae</taxon>
        <taxon>Hymenobacter</taxon>
    </lineage>
</organism>
<keyword evidence="1" id="KW-0472">Membrane</keyword>
<dbReference type="RefSeq" id="WP_111480500.1">
    <property type="nucleotide sequence ID" value="NZ_QHKM01000012.1"/>
</dbReference>
<comment type="caution">
    <text evidence="2">The sequence shown here is derived from an EMBL/GenBank/DDBJ whole genome shotgun (WGS) entry which is preliminary data.</text>
</comment>
<sequence length="181" mass="21259">MADPTRLQWLVAGAYYVLDYYPTLLGLIGLCSLWRPASDKRLLPGLNLLTAAAGLLNLLGWSYELFVAWYSQVEFEQYAFVNRATGPYWWAYWSLLLPRIGSQCFWWPRPRRSWRWSFGYAVAWVLLPVLERSVIILSGWHRDYLPSSWGMFSPDGALRWLFGALALSLLLWLRPWHTRQR</sequence>
<feature type="transmembrane region" description="Helical" evidence="1">
    <location>
        <begin position="89"/>
        <end position="106"/>
    </location>
</feature>
<dbReference type="Proteomes" id="UP000248553">
    <property type="component" value="Unassembled WGS sequence"/>
</dbReference>
<keyword evidence="1" id="KW-1133">Transmembrane helix</keyword>
<keyword evidence="1" id="KW-0812">Transmembrane</keyword>
<feature type="transmembrane region" description="Helical" evidence="1">
    <location>
        <begin position="118"/>
        <end position="137"/>
    </location>
</feature>
<evidence type="ECO:0000313" key="2">
    <source>
        <dbReference type="EMBL" id="RAK62703.1"/>
    </source>
</evidence>
<gene>
    <name evidence="2" type="ORF">DLM85_22820</name>
</gene>
<dbReference type="PANTHER" id="PTHR43044">
    <property type="match status" value="1"/>
</dbReference>
<accession>A0A328B6G9</accession>
<reference evidence="3" key="1">
    <citation type="submission" date="2018-05" db="EMBL/GenBank/DDBJ databases">
        <authorList>
            <person name="Nie L."/>
        </authorList>
    </citation>
    <scope>NUCLEOTIDE SEQUENCE [LARGE SCALE GENOMIC DNA]</scope>
    <source>
        <strain evidence="3">NL</strain>
    </source>
</reference>